<feature type="region of interest" description="Disordered" evidence="1">
    <location>
        <begin position="1"/>
        <end position="31"/>
    </location>
</feature>
<sequence>MGCSESRSSDVSTKTKPKSNKQARSNSKRSLTMDTTINTISDIPSDIIYKDAETHFGFDSFKANEVVDFIEKYSKSNKISEGNLRNVLIQLKNYNPSDFSSYKYFKTNEESNDILYNTQRIKTLVILIAKGELSEKSQLLFENYSLNPEQILDAVSVKRLIKDILFIALNVIPKQARFLFPDHSGIRSDIVNFLSLKSNMTIFFIDLILGNKKFITKNDFIAKLSNEEARKLASPHGIRLCCSGLGGIVYKKSNYLKKRTKIRHLRSQSDNQYKFVRS</sequence>
<gene>
    <name evidence="2" type="ORF">SteCoe_20817</name>
</gene>
<feature type="compositionally biased region" description="Polar residues" evidence="1">
    <location>
        <begin position="22"/>
        <end position="31"/>
    </location>
</feature>
<reference evidence="2 3" key="1">
    <citation type="submission" date="2016-11" db="EMBL/GenBank/DDBJ databases">
        <title>The macronuclear genome of Stentor coeruleus: a giant cell with tiny introns.</title>
        <authorList>
            <person name="Slabodnick M."/>
            <person name="Ruby J.G."/>
            <person name="Reiff S.B."/>
            <person name="Swart E.C."/>
            <person name="Gosai S."/>
            <person name="Prabakaran S."/>
            <person name="Witkowska E."/>
            <person name="Larue G.E."/>
            <person name="Fisher S."/>
            <person name="Freeman R.M."/>
            <person name="Gunawardena J."/>
            <person name="Chu W."/>
            <person name="Stover N.A."/>
            <person name="Gregory B.D."/>
            <person name="Nowacki M."/>
            <person name="Derisi J."/>
            <person name="Roy S.W."/>
            <person name="Marshall W.F."/>
            <person name="Sood P."/>
        </authorList>
    </citation>
    <scope>NUCLEOTIDE SEQUENCE [LARGE SCALE GENOMIC DNA]</scope>
    <source>
        <strain evidence="2">WM001</strain>
    </source>
</reference>
<feature type="compositionally biased region" description="Polar residues" evidence="1">
    <location>
        <begin position="1"/>
        <end position="14"/>
    </location>
</feature>
<dbReference type="Proteomes" id="UP000187209">
    <property type="component" value="Unassembled WGS sequence"/>
</dbReference>
<evidence type="ECO:0000313" key="2">
    <source>
        <dbReference type="EMBL" id="OMJ79215.1"/>
    </source>
</evidence>
<dbReference type="EMBL" id="MPUH01000482">
    <property type="protein sequence ID" value="OMJ79215.1"/>
    <property type="molecule type" value="Genomic_DNA"/>
</dbReference>
<name>A0A1R2BRJ7_9CILI</name>
<protein>
    <submittedName>
        <fullName evidence="2">Uncharacterized protein</fullName>
    </submittedName>
</protein>
<keyword evidence="3" id="KW-1185">Reference proteome</keyword>
<dbReference type="AlphaFoldDB" id="A0A1R2BRJ7"/>
<organism evidence="2 3">
    <name type="scientific">Stentor coeruleus</name>
    <dbReference type="NCBI Taxonomy" id="5963"/>
    <lineage>
        <taxon>Eukaryota</taxon>
        <taxon>Sar</taxon>
        <taxon>Alveolata</taxon>
        <taxon>Ciliophora</taxon>
        <taxon>Postciliodesmatophora</taxon>
        <taxon>Heterotrichea</taxon>
        <taxon>Heterotrichida</taxon>
        <taxon>Stentoridae</taxon>
        <taxon>Stentor</taxon>
    </lineage>
</organism>
<evidence type="ECO:0000256" key="1">
    <source>
        <dbReference type="SAM" id="MobiDB-lite"/>
    </source>
</evidence>
<accession>A0A1R2BRJ7</accession>
<proteinExistence type="predicted"/>
<comment type="caution">
    <text evidence="2">The sequence shown here is derived from an EMBL/GenBank/DDBJ whole genome shotgun (WGS) entry which is preliminary data.</text>
</comment>
<evidence type="ECO:0000313" key="3">
    <source>
        <dbReference type="Proteomes" id="UP000187209"/>
    </source>
</evidence>